<evidence type="ECO:0000256" key="5">
    <source>
        <dbReference type="ARBA" id="ARBA00022737"/>
    </source>
</evidence>
<keyword evidence="6 12" id="KW-0106">Calcium</keyword>
<evidence type="ECO:0000256" key="12">
    <source>
        <dbReference type="PROSITE-ProRule" id="PRU00043"/>
    </source>
</evidence>
<dbReference type="InterPro" id="IPR002126">
    <property type="entry name" value="Cadherin-like_dom"/>
</dbReference>
<feature type="domain" description="Cadherin" evidence="14">
    <location>
        <begin position="181"/>
        <end position="288"/>
    </location>
</feature>
<feature type="domain" description="Cadherin" evidence="14">
    <location>
        <begin position="975"/>
        <end position="1084"/>
    </location>
</feature>
<dbReference type="Pfam" id="PF00028">
    <property type="entry name" value="Cadherin"/>
    <property type="match status" value="7"/>
</dbReference>
<dbReference type="GO" id="GO:0048513">
    <property type="term" value="P:animal organ development"/>
    <property type="evidence" value="ECO:0007669"/>
    <property type="project" value="UniProtKB-ARBA"/>
</dbReference>
<feature type="domain" description="Cadherin" evidence="14">
    <location>
        <begin position="620"/>
        <end position="715"/>
    </location>
</feature>
<dbReference type="FunFam" id="2.60.40.60:FF:000020">
    <property type="entry name" value="Dachsous cadherin-related 1b"/>
    <property type="match status" value="2"/>
</dbReference>
<keyword evidence="10" id="KW-1015">Disulfide bond</keyword>
<dbReference type="GO" id="GO:0001736">
    <property type="term" value="P:establishment of planar polarity"/>
    <property type="evidence" value="ECO:0007669"/>
    <property type="project" value="UniProtKB-ARBA"/>
</dbReference>
<dbReference type="GO" id="GO:0007156">
    <property type="term" value="P:homophilic cell adhesion via plasma membrane adhesion molecules"/>
    <property type="evidence" value="ECO:0007669"/>
    <property type="project" value="InterPro"/>
</dbReference>
<reference evidence="15 16" key="1">
    <citation type="submission" date="2024-05" db="EMBL/GenBank/DDBJ databases">
        <authorList>
            <person name="Wallberg A."/>
        </authorList>
    </citation>
    <scope>NUCLEOTIDE SEQUENCE [LARGE SCALE GENOMIC DNA]</scope>
</reference>
<evidence type="ECO:0000259" key="14">
    <source>
        <dbReference type="PROSITE" id="PS50268"/>
    </source>
</evidence>
<evidence type="ECO:0000313" key="16">
    <source>
        <dbReference type="Proteomes" id="UP001497623"/>
    </source>
</evidence>
<dbReference type="SUPFAM" id="SSF49313">
    <property type="entry name" value="Cadherin-like"/>
    <property type="match status" value="10"/>
</dbReference>
<evidence type="ECO:0000256" key="4">
    <source>
        <dbReference type="ARBA" id="ARBA00022729"/>
    </source>
</evidence>
<evidence type="ECO:0000256" key="3">
    <source>
        <dbReference type="ARBA" id="ARBA00022692"/>
    </source>
</evidence>
<dbReference type="PROSITE" id="PS00232">
    <property type="entry name" value="CADHERIN_1"/>
    <property type="match status" value="4"/>
</dbReference>
<name>A0AAV2SUX1_MEGNR</name>
<dbReference type="EMBL" id="CAXKWB010113944">
    <property type="protein sequence ID" value="CAL4234852.1"/>
    <property type="molecule type" value="Genomic_DNA"/>
</dbReference>
<feature type="domain" description="Cadherin" evidence="14">
    <location>
        <begin position="398"/>
        <end position="501"/>
    </location>
</feature>
<evidence type="ECO:0000256" key="7">
    <source>
        <dbReference type="ARBA" id="ARBA00022889"/>
    </source>
</evidence>
<feature type="domain" description="Cadherin" evidence="14">
    <location>
        <begin position="764"/>
        <end position="868"/>
    </location>
</feature>
<keyword evidence="9" id="KW-0472">Membrane</keyword>
<keyword evidence="8" id="KW-1133">Transmembrane helix</keyword>
<evidence type="ECO:0000313" key="15">
    <source>
        <dbReference type="EMBL" id="CAL4234852.1"/>
    </source>
</evidence>
<feature type="domain" description="Cadherin" evidence="14">
    <location>
        <begin position="502"/>
        <end position="607"/>
    </location>
</feature>
<sequence length="1136" mass="125308">MIFDSMIPSVEGGYWAQFRPHSHCLLLSLLLLLLLSSVGHATADAAGPSQLQPLRFLQGGLYNVSINENSRPRTYVFCQQLMGVVLGDLPSDAHVTYTIIDGNRDNFFIAEAEEVGEVAVLQLRTRTGLGDVLNRERRSRYTLTLEAAVRDPWGTRTDDNAVRTKVYVQVLDTNDNIPLFFPAVYQASTQEGVSLHTSLVRVTAQDADDGFNGQVYYFLQDPNSNNFAVHPTSGELIVTRPLRPTTTPISVIVLAQDRGPHPTGLHSSAAQASIEIVVEQVNNHDPVITLSQMNNVVDGAYINIYAIITVTDEDEGENGQIDRIDIIAGDPDKLFSIQKGSSRNEYNIVVLKLLDQQLAPNGYNLTLLTSDCGKPKRHMQVVIPVNIVRLDDPTPVFTQEHYEESVSEEAPPNTPVVRLATASGANDEVQFKIVAGNEDQRFTLDSSSGVISTADWLDAEAKAYYSLTVAAVDITNSIRRKQSSAKVIIRVQDANDNAPQFKIPNTEVTLDENQVIGTYVTRVIAYDPDSGEYGFISYSIANLDQVPFTVDPFDGTVRTSSILDFESQRRIYTIKVRASDWGTPYKRETETTVKVKVRDVNDNRPQFEGLGCKGWVSIAAPLGTNILKVSALDLDENSVIRYLIDPESSECWTIDAKSGAITLTCDLHAKLKQEENYSKTFTLNVTATDGSHKSDPCLITVAVITEIGNDRTNDYSHVECEETGIRNKVTEVETSAKQNNAAKELYAILPLRYGYNAHVPEIPDNFPKVIQIKEDVEIGTKLLSINASDHDRGHNGRVVYAVSDGNSNSVFRIGVESGILEVWSTLDHEKQDEYQLNITVYDLGVPHRSISRNLTIHVSDVNDNPPIFDKAGYYVKLIENSKNGTIAVQVHAKDDDKGDNGLVIYELVTDVHEFSIDKRSGIIYVTKGGLDRERRDEYDLRVRARDSGQHQQLSSISRVFITVLDVNDCAPEFGAARNLTVSIPEDIPVGAVIATLPATDLDMDSGGRVTYSLRSGHEDRDGVAFRIDPMTGIVRLSRKLDYEMHQSYNITVVARDGGSPPQQTTATLLVIVHDVDENLGAPTFLHHLVKAQVQENMPPGTNVVQLEAQDPDNGPLTYTITGGSGIGYFSVDNDDL</sequence>
<keyword evidence="11" id="KW-0325">Glycoprotein</keyword>
<accession>A0AAV2SUX1</accession>
<evidence type="ECO:0000256" key="8">
    <source>
        <dbReference type="ARBA" id="ARBA00022989"/>
    </source>
</evidence>
<evidence type="ECO:0000256" key="9">
    <source>
        <dbReference type="ARBA" id="ARBA00023136"/>
    </source>
</evidence>
<keyword evidence="4 13" id="KW-0732">Signal</keyword>
<gene>
    <name evidence="15" type="ORF">MNOR_LOCUS40030</name>
</gene>
<proteinExistence type="predicted"/>
<dbReference type="Proteomes" id="UP001497623">
    <property type="component" value="Unassembled WGS sequence"/>
</dbReference>
<dbReference type="FunFam" id="2.60.40.60:FF:000015">
    <property type="entry name" value="FAT atypical cadherin 1"/>
    <property type="match status" value="2"/>
</dbReference>
<organism evidence="15 16">
    <name type="scientific">Meganyctiphanes norvegica</name>
    <name type="common">Northern krill</name>
    <name type="synonym">Thysanopoda norvegica</name>
    <dbReference type="NCBI Taxonomy" id="48144"/>
    <lineage>
        <taxon>Eukaryota</taxon>
        <taxon>Metazoa</taxon>
        <taxon>Ecdysozoa</taxon>
        <taxon>Arthropoda</taxon>
        <taxon>Crustacea</taxon>
        <taxon>Multicrustacea</taxon>
        <taxon>Malacostraca</taxon>
        <taxon>Eumalacostraca</taxon>
        <taxon>Eucarida</taxon>
        <taxon>Euphausiacea</taxon>
        <taxon>Euphausiidae</taxon>
        <taxon>Meganyctiphanes</taxon>
    </lineage>
</organism>
<evidence type="ECO:0000256" key="11">
    <source>
        <dbReference type="ARBA" id="ARBA00023180"/>
    </source>
</evidence>
<dbReference type="PRINTS" id="PR00205">
    <property type="entry name" value="CADHERIN"/>
</dbReference>
<feature type="domain" description="Cadherin" evidence="14">
    <location>
        <begin position="58"/>
        <end position="180"/>
    </location>
</feature>
<dbReference type="AlphaFoldDB" id="A0AAV2SUX1"/>
<comment type="caution">
    <text evidence="15">The sequence shown here is derived from an EMBL/GenBank/DDBJ whole genome shotgun (WGS) entry which is preliminary data.</text>
</comment>
<comment type="subcellular location">
    <subcellularLocation>
        <location evidence="1">Membrane</location>
        <topology evidence="1">Single-pass membrane protein</topology>
    </subcellularLocation>
</comment>
<keyword evidence="16" id="KW-1185">Reference proteome</keyword>
<dbReference type="InterPro" id="IPR015919">
    <property type="entry name" value="Cadherin-like_sf"/>
</dbReference>
<dbReference type="GO" id="GO:0005509">
    <property type="term" value="F:calcium ion binding"/>
    <property type="evidence" value="ECO:0007669"/>
    <property type="project" value="UniProtKB-UniRule"/>
</dbReference>
<keyword evidence="3" id="KW-0812">Transmembrane</keyword>
<dbReference type="GO" id="GO:0048589">
    <property type="term" value="P:developmental growth"/>
    <property type="evidence" value="ECO:0007669"/>
    <property type="project" value="UniProtKB-ARBA"/>
</dbReference>
<dbReference type="PROSITE" id="PS50268">
    <property type="entry name" value="CADHERIN_2"/>
    <property type="match status" value="10"/>
</dbReference>
<protein>
    <recommendedName>
        <fullName evidence="14">Cadherin domain-containing protein</fullName>
    </recommendedName>
</protein>
<feature type="domain" description="Cadherin" evidence="14">
    <location>
        <begin position="1085"/>
        <end position="1135"/>
    </location>
</feature>
<dbReference type="GO" id="GO:0005886">
    <property type="term" value="C:plasma membrane"/>
    <property type="evidence" value="ECO:0007669"/>
    <property type="project" value="UniProtKB-SubCell"/>
</dbReference>
<feature type="domain" description="Cadherin" evidence="14">
    <location>
        <begin position="869"/>
        <end position="973"/>
    </location>
</feature>
<feature type="chain" id="PRO_5043416253" description="Cadherin domain-containing protein" evidence="13">
    <location>
        <begin position="42"/>
        <end position="1136"/>
    </location>
</feature>
<feature type="non-terminal residue" evidence="15">
    <location>
        <position position="1136"/>
    </location>
</feature>
<dbReference type="FunFam" id="2.60.40.60:FF:000039">
    <property type="entry name" value="FAT atypical cadherin 3"/>
    <property type="match status" value="1"/>
</dbReference>
<keyword evidence="5" id="KW-0677">Repeat</keyword>
<evidence type="ECO:0000256" key="10">
    <source>
        <dbReference type="ARBA" id="ARBA00023157"/>
    </source>
</evidence>
<evidence type="ECO:0000256" key="6">
    <source>
        <dbReference type="ARBA" id="ARBA00022837"/>
    </source>
</evidence>
<evidence type="ECO:0000256" key="1">
    <source>
        <dbReference type="ARBA" id="ARBA00004167"/>
    </source>
</evidence>
<evidence type="ECO:0000256" key="13">
    <source>
        <dbReference type="SAM" id="SignalP"/>
    </source>
</evidence>
<keyword evidence="2" id="KW-0245">EGF-like domain</keyword>
<dbReference type="Gene3D" id="2.60.40.60">
    <property type="entry name" value="Cadherins"/>
    <property type="match status" value="10"/>
</dbReference>
<feature type="signal peptide" evidence="13">
    <location>
        <begin position="1"/>
        <end position="41"/>
    </location>
</feature>
<dbReference type="FunFam" id="2.60.40.60:FF:000064">
    <property type="entry name" value="FAT atypical cadherin 1"/>
    <property type="match status" value="1"/>
</dbReference>
<dbReference type="InterPro" id="IPR020894">
    <property type="entry name" value="Cadherin_CS"/>
</dbReference>
<dbReference type="PANTHER" id="PTHR24026">
    <property type="entry name" value="FAT ATYPICAL CADHERIN-RELATED"/>
    <property type="match status" value="1"/>
</dbReference>
<dbReference type="GO" id="GO:0008104">
    <property type="term" value="P:intracellular protein localization"/>
    <property type="evidence" value="ECO:0007669"/>
    <property type="project" value="UniProtKB-ARBA"/>
</dbReference>
<dbReference type="CDD" id="cd11304">
    <property type="entry name" value="Cadherin_repeat"/>
    <property type="match status" value="10"/>
</dbReference>
<feature type="domain" description="Cadherin" evidence="14">
    <location>
        <begin position="299"/>
        <end position="397"/>
    </location>
</feature>
<evidence type="ECO:0000256" key="2">
    <source>
        <dbReference type="ARBA" id="ARBA00022536"/>
    </source>
</evidence>
<dbReference type="SMART" id="SM00112">
    <property type="entry name" value="CA"/>
    <property type="match status" value="9"/>
</dbReference>
<dbReference type="PANTHER" id="PTHR24026:SF126">
    <property type="entry name" value="PROTOCADHERIN FAT 4"/>
    <property type="match status" value="1"/>
</dbReference>
<dbReference type="FunFam" id="2.60.40.60:FF:000033">
    <property type="entry name" value="FAT atypical cadherin 1"/>
    <property type="match status" value="1"/>
</dbReference>
<dbReference type="GO" id="GO:0007163">
    <property type="term" value="P:establishment or maintenance of cell polarity"/>
    <property type="evidence" value="ECO:0007669"/>
    <property type="project" value="UniProtKB-ARBA"/>
</dbReference>
<keyword evidence="7" id="KW-0130">Cell adhesion</keyword>